<protein>
    <submittedName>
        <fullName evidence="1">Phosphatase PAP2 family protein</fullName>
    </submittedName>
</protein>
<evidence type="ECO:0000313" key="1">
    <source>
        <dbReference type="EMBL" id="TGX80763.1"/>
    </source>
</evidence>
<dbReference type="Proteomes" id="UP000308886">
    <property type="component" value="Unassembled WGS sequence"/>
</dbReference>
<comment type="caution">
    <text evidence="1">The sequence shown here is derived from an EMBL/GenBank/DDBJ whole genome shotgun (WGS) entry which is preliminary data.</text>
</comment>
<name>A0AC61QP12_9BACT</name>
<dbReference type="EMBL" id="SRZC01000022">
    <property type="protein sequence ID" value="TGX80763.1"/>
    <property type="molecule type" value="Genomic_DNA"/>
</dbReference>
<proteinExistence type="predicted"/>
<reference evidence="1" key="1">
    <citation type="submission" date="2019-04" db="EMBL/GenBank/DDBJ databases">
        <title>Microbes associate with the intestines of laboratory mice.</title>
        <authorList>
            <person name="Navarre W."/>
            <person name="Wong E."/>
            <person name="Huang K."/>
            <person name="Tropini C."/>
            <person name="Ng K."/>
            <person name="Yu B."/>
        </authorList>
    </citation>
    <scope>NUCLEOTIDE SEQUENCE</scope>
    <source>
        <strain evidence="1">NM73_A23</strain>
    </source>
</reference>
<gene>
    <name evidence="1" type="ORF">E5358_11920</name>
</gene>
<organism evidence="1 2">
    <name type="scientific">Palleniella muris</name>
    <dbReference type="NCBI Taxonomy" id="3038145"/>
    <lineage>
        <taxon>Bacteria</taxon>
        <taxon>Pseudomonadati</taxon>
        <taxon>Bacteroidota</taxon>
        <taxon>Bacteroidia</taxon>
        <taxon>Bacteroidales</taxon>
        <taxon>Prevotellaceae</taxon>
        <taxon>Palleniella</taxon>
    </lineage>
</organism>
<accession>A0AC61QP12</accession>
<keyword evidence="2" id="KW-1185">Reference proteome</keyword>
<sequence>MDSLCMVVKSDTVADTTHSLKLKDVLIPTAVVGATSAFVGSPWLTRQREHVQDALSARGKHKFKVDEYSQYAPMVAVYGLDLCGVKAKHRFVDRTVLLAMSYVTMGILVNTMKYTFKEKRPDSNARNSYPSGHTATAFMGAEFLWKEYKDVSPWIGYAGYAVAAATGYLRIYNDRHYINDVVAGACIGMLSVKMSYWLYPKCFKRSRCSKSMDVVALPYYSAEGCGVNMCLQF</sequence>
<evidence type="ECO:0000313" key="2">
    <source>
        <dbReference type="Proteomes" id="UP000308886"/>
    </source>
</evidence>